<protein>
    <submittedName>
        <fullName evidence="3">PPOX class F420-dependent oxidoreductase</fullName>
    </submittedName>
</protein>
<gene>
    <name evidence="3" type="ORF">F5972_10545</name>
</gene>
<proteinExistence type="predicted"/>
<dbReference type="PANTHER" id="PTHR35176:SF1">
    <property type="entry name" value="F420H(2)-DEPENDENT BILIVERDIN REDUCTASE"/>
    <property type="match status" value="1"/>
</dbReference>
<evidence type="ECO:0000256" key="1">
    <source>
        <dbReference type="ARBA" id="ARBA00023002"/>
    </source>
</evidence>
<dbReference type="Gene3D" id="2.30.110.10">
    <property type="entry name" value="Electron Transport, Fmn-binding Protein, Chain A"/>
    <property type="match status" value="1"/>
</dbReference>
<dbReference type="AlphaFoldDB" id="A0A5J5K612"/>
<dbReference type="InterPro" id="IPR052019">
    <property type="entry name" value="F420H2_bilvrd_red/Heme_oxyg"/>
</dbReference>
<dbReference type="RefSeq" id="WP_150933229.1">
    <property type="nucleotide sequence ID" value="NZ_VYTZ01000003.1"/>
</dbReference>
<comment type="caution">
    <text evidence="3">The sequence shown here is derived from an EMBL/GenBank/DDBJ whole genome shotgun (WGS) entry which is preliminary data.</text>
</comment>
<dbReference type="InterPro" id="IPR012349">
    <property type="entry name" value="Split_barrel_FMN-bd"/>
</dbReference>
<dbReference type="GO" id="GO:0016627">
    <property type="term" value="F:oxidoreductase activity, acting on the CH-CH group of donors"/>
    <property type="evidence" value="ECO:0007669"/>
    <property type="project" value="TreeGrafter"/>
</dbReference>
<sequence length="141" mass="15742">MDQMTEAEWREFAMAETRTGTLAITRMDGRPHATPVWFALDGGDVVFTTHESSVKARELRRDPRATLCVDDQRPPYSFVMIEGEAALSDDLDEVRRWAAEIGGRYLGEEHAEECGERGGVPGALLVRLSVRKVVAYKEMAA</sequence>
<dbReference type="GO" id="GO:0070967">
    <property type="term" value="F:coenzyme F420 binding"/>
    <property type="evidence" value="ECO:0007669"/>
    <property type="project" value="TreeGrafter"/>
</dbReference>
<evidence type="ECO:0000259" key="2">
    <source>
        <dbReference type="Pfam" id="PF01243"/>
    </source>
</evidence>
<dbReference type="SUPFAM" id="SSF50475">
    <property type="entry name" value="FMN-binding split barrel"/>
    <property type="match status" value="1"/>
</dbReference>
<accession>A0A5J5K612</accession>
<evidence type="ECO:0000313" key="3">
    <source>
        <dbReference type="EMBL" id="KAA9380041.1"/>
    </source>
</evidence>
<keyword evidence="1" id="KW-0560">Oxidoreductase</keyword>
<keyword evidence="4" id="KW-1185">Reference proteome</keyword>
<evidence type="ECO:0000313" key="4">
    <source>
        <dbReference type="Proteomes" id="UP000327011"/>
    </source>
</evidence>
<dbReference type="GO" id="GO:0005829">
    <property type="term" value="C:cytosol"/>
    <property type="evidence" value="ECO:0007669"/>
    <property type="project" value="TreeGrafter"/>
</dbReference>
<dbReference type="EMBL" id="VYTZ01000003">
    <property type="protein sequence ID" value="KAA9380041.1"/>
    <property type="molecule type" value="Genomic_DNA"/>
</dbReference>
<name>A0A5J5K612_9ACTN</name>
<dbReference type="NCBIfam" id="TIGR03618">
    <property type="entry name" value="Rv1155_F420"/>
    <property type="match status" value="1"/>
</dbReference>
<reference evidence="3 4" key="1">
    <citation type="submission" date="2019-09" db="EMBL/GenBank/DDBJ databases">
        <title>Screening of Novel Bioactive Compounds from Soil-Associated.</title>
        <authorList>
            <person name="Gong X."/>
        </authorList>
    </citation>
    <scope>NUCLEOTIDE SEQUENCE [LARGE SCALE GENOMIC DNA]</scope>
    <source>
        <strain evidence="3 4">Gxj-6</strain>
    </source>
</reference>
<dbReference type="PANTHER" id="PTHR35176">
    <property type="entry name" value="HEME OXYGENASE HI_0854-RELATED"/>
    <property type="match status" value="1"/>
</dbReference>
<dbReference type="Proteomes" id="UP000327011">
    <property type="component" value="Unassembled WGS sequence"/>
</dbReference>
<dbReference type="InterPro" id="IPR011576">
    <property type="entry name" value="Pyridox_Oxase_N"/>
</dbReference>
<dbReference type="Pfam" id="PF01243">
    <property type="entry name" value="PNPOx_N"/>
    <property type="match status" value="1"/>
</dbReference>
<dbReference type="InterPro" id="IPR019920">
    <property type="entry name" value="F420-binding_dom_put"/>
</dbReference>
<organism evidence="3 4">
    <name type="scientific">Microbispora cellulosiformans</name>
    <dbReference type="NCBI Taxonomy" id="2614688"/>
    <lineage>
        <taxon>Bacteria</taxon>
        <taxon>Bacillati</taxon>
        <taxon>Actinomycetota</taxon>
        <taxon>Actinomycetes</taxon>
        <taxon>Streptosporangiales</taxon>
        <taxon>Streptosporangiaceae</taxon>
        <taxon>Microbispora</taxon>
    </lineage>
</organism>
<feature type="domain" description="Pyridoxamine 5'-phosphate oxidase N-terminal" evidence="2">
    <location>
        <begin position="7"/>
        <end position="115"/>
    </location>
</feature>